<sequence>MRILLQRLCITQWVLKNCTAMLSRIGREKSWPMVSLAMPAEYDSVVAASPPVFSHSPPTPGGGPGGFLANYGHFRFEADPWQHHHYNYNNARNFNSWAPITRRQENYRRPPPPSLSLNIPQPNKASPRRPCLVVRPEEATSPESSPDEPTSPTRLKKKVVFADDRGLSLTQVRVMREPSDCPPLWTLEFLAQVTRGVAAAAAAASSDGNSWETSFSQPAADYLAFRRRLDLSCVSLENAVVVAGDSSEKNSTALVGTVKVRNLAFQKDVSIRYSFDNWATHGDEECSFVPSASPLGPPALYDTFSFSLKLPSKVRRLEFCIRFRCEGSEYWDNNEGSNYVVVRPPAPPDTGAASAVAAAASLAAASSLARHAQRKFDDAVHAKMSTWSEFASWNHLVNDSPYW</sequence>
<protein>
    <recommendedName>
        <fullName evidence="2">CBM21 domain-containing protein</fullName>
    </recommendedName>
</protein>
<keyword evidence="4" id="KW-1185">Reference proteome</keyword>
<gene>
    <name evidence="3" type="ORF">J437_LFUL003380</name>
</gene>
<accession>A0A8K0JU81</accession>
<feature type="region of interest" description="Disordered" evidence="1">
    <location>
        <begin position="104"/>
        <end position="156"/>
    </location>
</feature>
<evidence type="ECO:0000259" key="2">
    <source>
        <dbReference type="PROSITE" id="PS51159"/>
    </source>
</evidence>
<feature type="domain" description="CBM21" evidence="2">
    <location>
        <begin position="232"/>
        <end position="342"/>
    </location>
</feature>
<dbReference type="PANTHER" id="PTHR12307">
    <property type="entry name" value="PROTEIN PHOSPHATASE 1 REGULATORY SUBUNIT"/>
    <property type="match status" value="1"/>
</dbReference>
<dbReference type="PROSITE" id="PS51159">
    <property type="entry name" value="CBM21"/>
    <property type="match status" value="1"/>
</dbReference>
<dbReference type="PANTHER" id="PTHR12307:SF48">
    <property type="entry name" value="PROTEIN PHOSPHATASE 1 REGULATORY SUBUNIT"/>
    <property type="match status" value="1"/>
</dbReference>
<dbReference type="GO" id="GO:0008157">
    <property type="term" value="F:protein phosphatase 1 binding"/>
    <property type="evidence" value="ECO:0007669"/>
    <property type="project" value="TreeGrafter"/>
</dbReference>
<dbReference type="Pfam" id="PF03370">
    <property type="entry name" value="CBM_21"/>
    <property type="match status" value="1"/>
</dbReference>
<evidence type="ECO:0000313" key="3">
    <source>
        <dbReference type="EMBL" id="KAG8222000.1"/>
    </source>
</evidence>
<name>A0A8K0JU81_LADFU</name>
<dbReference type="GO" id="GO:0005979">
    <property type="term" value="P:regulation of glycogen biosynthetic process"/>
    <property type="evidence" value="ECO:0007669"/>
    <property type="project" value="TreeGrafter"/>
</dbReference>
<dbReference type="GO" id="GO:2001069">
    <property type="term" value="F:glycogen binding"/>
    <property type="evidence" value="ECO:0007669"/>
    <property type="project" value="TreeGrafter"/>
</dbReference>
<proteinExistence type="predicted"/>
<dbReference type="InterPro" id="IPR050782">
    <property type="entry name" value="PP1_regulatory_subunit_3"/>
</dbReference>
<dbReference type="Gene3D" id="2.60.40.2440">
    <property type="entry name" value="Carbohydrate binding type-21 domain"/>
    <property type="match status" value="1"/>
</dbReference>
<organism evidence="3 4">
    <name type="scientific">Ladona fulva</name>
    <name type="common">Scarce chaser dragonfly</name>
    <name type="synonym">Libellula fulva</name>
    <dbReference type="NCBI Taxonomy" id="123851"/>
    <lineage>
        <taxon>Eukaryota</taxon>
        <taxon>Metazoa</taxon>
        <taxon>Ecdysozoa</taxon>
        <taxon>Arthropoda</taxon>
        <taxon>Hexapoda</taxon>
        <taxon>Insecta</taxon>
        <taxon>Pterygota</taxon>
        <taxon>Palaeoptera</taxon>
        <taxon>Odonata</taxon>
        <taxon>Epiprocta</taxon>
        <taxon>Anisoptera</taxon>
        <taxon>Libelluloidea</taxon>
        <taxon>Libellulidae</taxon>
        <taxon>Ladona</taxon>
    </lineage>
</organism>
<dbReference type="GO" id="GO:0000164">
    <property type="term" value="C:protein phosphatase type 1 complex"/>
    <property type="evidence" value="ECO:0007669"/>
    <property type="project" value="TreeGrafter"/>
</dbReference>
<dbReference type="Proteomes" id="UP000792457">
    <property type="component" value="Unassembled WGS sequence"/>
</dbReference>
<evidence type="ECO:0000313" key="4">
    <source>
        <dbReference type="Proteomes" id="UP000792457"/>
    </source>
</evidence>
<reference evidence="3" key="2">
    <citation type="submission" date="2017-10" db="EMBL/GenBank/DDBJ databases">
        <title>Ladona fulva Genome sequencing and assembly.</title>
        <authorList>
            <person name="Murali S."/>
            <person name="Richards S."/>
            <person name="Bandaranaike D."/>
            <person name="Bellair M."/>
            <person name="Blankenburg K."/>
            <person name="Chao H."/>
            <person name="Dinh H."/>
            <person name="Doddapaneni H."/>
            <person name="Dugan-Rocha S."/>
            <person name="Elkadiri S."/>
            <person name="Gnanaolivu R."/>
            <person name="Hernandez B."/>
            <person name="Skinner E."/>
            <person name="Javaid M."/>
            <person name="Lee S."/>
            <person name="Li M."/>
            <person name="Ming W."/>
            <person name="Munidasa M."/>
            <person name="Muniz J."/>
            <person name="Nguyen L."/>
            <person name="Hughes D."/>
            <person name="Osuji N."/>
            <person name="Pu L.-L."/>
            <person name="Puazo M."/>
            <person name="Qu C."/>
            <person name="Quiroz J."/>
            <person name="Raj R."/>
            <person name="Weissenberger G."/>
            <person name="Xin Y."/>
            <person name="Zou X."/>
            <person name="Han Y."/>
            <person name="Worley K."/>
            <person name="Muzny D."/>
            <person name="Gibbs R."/>
        </authorList>
    </citation>
    <scope>NUCLEOTIDE SEQUENCE</scope>
    <source>
        <strain evidence="3">Sampled in the wild</strain>
    </source>
</reference>
<comment type="caution">
    <text evidence="3">The sequence shown here is derived from an EMBL/GenBank/DDBJ whole genome shotgun (WGS) entry which is preliminary data.</text>
</comment>
<reference evidence="3" key="1">
    <citation type="submission" date="2013-04" db="EMBL/GenBank/DDBJ databases">
        <authorList>
            <person name="Qu J."/>
            <person name="Murali S.C."/>
            <person name="Bandaranaike D."/>
            <person name="Bellair M."/>
            <person name="Blankenburg K."/>
            <person name="Chao H."/>
            <person name="Dinh H."/>
            <person name="Doddapaneni H."/>
            <person name="Downs B."/>
            <person name="Dugan-Rocha S."/>
            <person name="Elkadiri S."/>
            <person name="Gnanaolivu R.D."/>
            <person name="Hernandez B."/>
            <person name="Javaid M."/>
            <person name="Jayaseelan J.C."/>
            <person name="Lee S."/>
            <person name="Li M."/>
            <person name="Ming W."/>
            <person name="Munidasa M."/>
            <person name="Muniz J."/>
            <person name="Nguyen L."/>
            <person name="Ongeri F."/>
            <person name="Osuji N."/>
            <person name="Pu L.-L."/>
            <person name="Puazo M."/>
            <person name="Qu C."/>
            <person name="Quiroz J."/>
            <person name="Raj R."/>
            <person name="Weissenberger G."/>
            <person name="Xin Y."/>
            <person name="Zou X."/>
            <person name="Han Y."/>
            <person name="Richards S."/>
            <person name="Worley K."/>
            <person name="Muzny D."/>
            <person name="Gibbs R."/>
        </authorList>
    </citation>
    <scope>NUCLEOTIDE SEQUENCE</scope>
    <source>
        <strain evidence="3">Sampled in the wild</strain>
    </source>
</reference>
<dbReference type="AlphaFoldDB" id="A0A8K0JU81"/>
<dbReference type="EMBL" id="KZ308119">
    <property type="protein sequence ID" value="KAG8222000.1"/>
    <property type="molecule type" value="Genomic_DNA"/>
</dbReference>
<dbReference type="OrthoDB" id="1881at2759"/>
<feature type="compositionally biased region" description="Low complexity" evidence="1">
    <location>
        <begin position="139"/>
        <end position="153"/>
    </location>
</feature>
<evidence type="ECO:0000256" key="1">
    <source>
        <dbReference type="SAM" id="MobiDB-lite"/>
    </source>
</evidence>
<dbReference type="InterPro" id="IPR005036">
    <property type="entry name" value="CBM21_dom"/>
</dbReference>
<dbReference type="InterPro" id="IPR038175">
    <property type="entry name" value="CBM21_dom_sf"/>
</dbReference>
<feature type="compositionally biased region" description="Polar residues" evidence="1">
    <location>
        <begin position="115"/>
        <end position="124"/>
    </location>
</feature>